<evidence type="ECO:0000313" key="3">
    <source>
        <dbReference type="Proteomes" id="UP000594454"/>
    </source>
</evidence>
<dbReference type="Proteomes" id="UP000594454">
    <property type="component" value="Chromosome 4"/>
</dbReference>
<reference evidence="2 3" key="1">
    <citation type="submission" date="2020-11" db="EMBL/GenBank/DDBJ databases">
        <authorList>
            <person name="Wallbank WR R."/>
            <person name="Pardo Diaz C."/>
            <person name="Kozak K."/>
            <person name="Martin S."/>
            <person name="Jiggins C."/>
            <person name="Moest M."/>
            <person name="Warren A I."/>
            <person name="Generalovic N T."/>
            <person name="Byers J.R.P. K."/>
            <person name="Montejo-Kovacevich G."/>
            <person name="Yen C E."/>
        </authorList>
    </citation>
    <scope>NUCLEOTIDE SEQUENCE [LARGE SCALE GENOMIC DNA]</scope>
</reference>
<proteinExistence type="predicted"/>
<dbReference type="OrthoDB" id="6381815at2759"/>
<organism evidence="2 3">
    <name type="scientific">Hermetia illucens</name>
    <name type="common">Black soldier fly</name>
    <dbReference type="NCBI Taxonomy" id="343691"/>
    <lineage>
        <taxon>Eukaryota</taxon>
        <taxon>Metazoa</taxon>
        <taxon>Ecdysozoa</taxon>
        <taxon>Arthropoda</taxon>
        <taxon>Hexapoda</taxon>
        <taxon>Insecta</taxon>
        <taxon>Pterygota</taxon>
        <taxon>Neoptera</taxon>
        <taxon>Endopterygota</taxon>
        <taxon>Diptera</taxon>
        <taxon>Brachycera</taxon>
        <taxon>Stratiomyomorpha</taxon>
        <taxon>Stratiomyidae</taxon>
        <taxon>Hermetiinae</taxon>
        <taxon>Hermetia</taxon>
    </lineage>
</organism>
<dbReference type="AlphaFoldDB" id="A0A7R8UY58"/>
<feature type="region of interest" description="Disordered" evidence="1">
    <location>
        <begin position="25"/>
        <end position="86"/>
    </location>
</feature>
<protein>
    <submittedName>
        <fullName evidence="2">Uncharacterized protein</fullName>
    </submittedName>
</protein>
<keyword evidence="3" id="KW-1185">Reference proteome</keyword>
<feature type="compositionally biased region" description="Basic residues" evidence="1">
    <location>
        <begin position="55"/>
        <end position="66"/>
    </location>
</feature>
<sequence>MPKQSILQTEVPLLLPDVRLRKLDKEPSRVHVDKPHKHKPKLSKTQPKDQLKILQKYRTKQLKSRHTRQEQENQNLPSNMSAKHDDLNARINKERSRNRLETKARLQQWPLDRVLQQSTDQQTLVQQPVFEAQILEQPQLDGKEQVILLQEPGLKLPEIVQVTNQQGILPQEVVLVSYNGEPAPSETGIIAYDESGQVLLIRESDIKSVESYKNQHLIHTFDGTTYIIDNNTETTTVEPTYIVWDKSLPTSSPYLVDGVALANVVVPDEEATIFTEDVSANNTYGFQDWDDLDIYQAMTAFRIAETSETNSVLAQPPIMSTVENPSRVRLTPTDFKLTRKPTDPVCASQSIEDSLAKIGVITTESSNIPATLQLPSTVTDPTITSTIQNVTSEEEDESNTIIYTNNEYWQ</sequence>
<evidence type="ECO:0000256" key="1">
    <source>
        <dbReference type="SAM" id="MobiDB-lite"/>
    </source>
</evidence>
<feature type="compositionally biased region" description="Polar residues" evidence="1">
    <location>
        <begin position="72"/>
        <end position="81"/>
    </location>
</feature>
<name>A0A7R8UY58_HERIL</name>
<evidence type="ECO:0000313" key="2">
    <source>
        <dbReference type="EMBL" id="CAD7089284.1"/>
    </source>
</evidence>
<gene>
    <name evidence="2" type="ORF">HERILL_LOCUS11845</name>
</gene>
<accession>A0A7R8UY58</accession>
<dbReference type="InParanoid" id="A0A7R8UY58"/>
<dbReference type="EMBL" id="LR899012">
    <property type="protein sequence ID" value="CAD7089284.1"/>
    <property type="molecule type" value="Genomic_DNA"/>
</dbReference>